<proteinExistence type="predicted"/>
<evidence type="ECO:0000313" key="3">
    <source>
        <dbReference type="Proteomes" id="UP001283361"/>
    </source>
</evidence>
<accession>A0AAE0Y0H2</accession>
<reference evidence="2" key="1">
    <citation type="journal article" date="2023" name="G3 (Bethesda)">
        <title>A reference genome for the long-term kleptoplast-retaining sea slug Elysia crispata morphotype clarki.</title>
        <authorList>
            <person name="Eastman K.E."/>
            <person name="Pendleton A.L."/>
            <person name="Shaikh M.A."/>
            <person name="Suttiyut T."/>
            <person name="Ogas R."/>
            <person name="Tomko P."/>
            <person name="Gavelis G."/>
            <person name="Widhalm J.R."/>
            <person name="Wisecaver J.H."/>
        </authorList>
    </citation>
    <scope>NUCLEOTIDE SEQUENCE</scope>
    <source>
        <strain evidence="2">ECLA1</strain>
    </source>
</reference>
<organism evidence="2 3">
    <name type="scientific">Elysia crispata</name>
    <name type="common">lettuce slug</name>
    <dbReference type="NCBI Taxonomy" id="231223"/>
    <lineage>
        <taxon>Eukaryota</taxon>
        <taxon>Metazoa</taxon>
        <taxon>Spiralia</taxon>
        <taxon>Lophotrochozoa</taxon>
        <taxon>Mollusca</taxon>
        <taxon>Gastropoda</taxon>
        <taxon>Heterobranchia</taxon>
        <taxon>Euthyneura</taxon>
        <taxon>Panpulmonata</taxon>
        <taxon>Sacoglossa</taxon>
        <taxon>Placobranchoidea</taxon>
        <taxon>Plakobranchidae</taxon>
        <taxon>Elysia</taxon>
    </lineage>
</organism>
<name>A0AAE0Y0H2_9GAST</name>
<gene>
    <name evidence="2" type="ORF">RRG08_041893</name>
</gene>
<feature type="region of interest" description="Disordered" evidence="1">
    <location>
        <begin position="20"/>
        <end position="52"/>
    </location>
</feature>
<sequence>MDFKTSALTPRYRSFAIETNKHAQRGRRQATCREACGTKPPSNTRTCTDSRHWAAPTKPRDFSPTWHKEILACLHNFKSHKSTAPTFKKKADDMNVIGVPDFCGDWHNQGRGETRPK</sequence>
<dbReference type="Proteomes" id="UP001283361">
    <property type="component" value="Unassembled WGS sequence"/>
</dbReference>
<evidence type="ECO:0000313" key="2">
    <source>
        <dbReference type="EMBL" id="KAK3728709.1"/>
    </source>
</evidence>
<evidence type="ECO:0000256" key="1">
    <source>
        <dbReference type="SAM" id="MobiDB-lite"/>
    </source>
</evidence>
<comment type="caution">
    <text evidence="2">The sequence shown here is derived from an EMBL/GenBank/DDBJ whole genome shotgun (WGS) entry which is preliminary data.</text>
</comment>
<keyword evidence="3" id="KW-1185">Reference proteome</keyword>
<protein>
    <submittedName>
        <fullName evidence="2">Uncharacterized protein</fullName>
    </submittedName>
</protein>
<dbReference type="EMBL" id="JAWDGP010007174">
    <property type="protein sequence ID" value="KAK3728709.1"/>
    <property type="molecule type" value="Genomic_DNA"/>
</dbReference>
<dbReference type="AlphaFoldDB" id="A0AAE0Y0H2"/>